<feature type="compositionally biased region" description="Acidic residues" evidence="1">
    <location>
        <begin position="76"/>
        <end position="91"/>
    </location>
</feature>
<dbReference type="HOGENOM" id="CLU_1224914_0_0_1"/>
<evidence type="ECO:0000313" key="2">
    <source>
        <dbReference type="EMBL" id="ETW76837.1"/>
    </source>
</evidence>
<sequence>MSALWESVSWPTSITKLFQDTYAHETSNTDESDESDGEGQELGEGDTGSDSRNQHDHDDNINSENEAQERTNRCDEEYDGNDTHENDEDGKEGEVYSHGGHGTNEDVSEKDASRSHSVGGAISDNPAGNIEHGSGDEASDDEDDDGFYDPVHCVIRGPVALRTADLNVHELVREPRLRAQGYVVQADRATRRGREPGLALRSELREGVQGLREAVPDLCPHAARRP</sequence>
<dbReference type="EMBL" id="KI925464">
    <property type="protein sequence ID" value="ETW76837.1"/>
    <property type="molecule type" value="Genomic_DNA"/>
</dbReference>
<protein>
    <submittedName>
        <fullName evidence="2">Uncharacterized protein</fullName>
    </submittedName>
</protein>
<feature type="compositionally biased region" description="Acidic residues" evidence="1">
    <location>
        <begin position="137"/>
        <end position="147"/>
    </location>
</feature>
<dbReference type="Proteomes" id="UP000030671">
    <property type="component" value="Unassembled WGS sequence"/>
</dbReference>
<dbReference type="RefSeq" id="XP_009551704.1">
    <property type="nucleotide sequence ID" value="XM_009553409.1"/>
</dbReference>
<keyword evidence="3" id="KW-1185">Reference proteome</keyword>
<proteinExistence type="predicted"/>
<name>W4JTG1_HETIT</name>
<feature type="region of interest" description="Disordered" evidence="1">
    <location>
        <begin position="21"/>
        <end position="149"/>
    </location>
</feature>
<gene>
    <name evidence="2" type="ORF">HETIRDRAFT_455278</name>
</gene>
<dbReference type="KEGG" id="hir:HETIRDRAFT_455278"/>
<reference evidence="2 3" key="1">
    <citation type="journal article" date="2012" name="New Phytol.">
        <title>Insight into trade-off between wood decay and parasitism from the genome of a fungal forest pathogen.</title>
        <authorList>
            <person name="Olson A."/>
            <person name="Aerts A."/>
            <person name="Asiegbu F."/>
            <person name="Belbahri L."/>
            <person name="Bouzid O."/>
            <person name="Broberg A."/>
            <person name="Canback B."/>
            <person name="Coutinho P.M."/>
            <person name="Cullen D."/>
            <person name="Dalman K."/>
            <person name="Deflorio G."/>
            <person name="van Diepen L.T."/>
            <person name="Dunand C."/>
            <person name="Duplessis S."/>
            <person name="Durling M."/>
            <person name="Gonthier P."/>
            <person name="Grimwood J."/>
            <person name="Fossdal C.G."/>
            <person name="Hansson D."/>
            <person name="Henrissat B."/>
            <person name="Hietala A."/>
            <person name="Himmelstrand K."/>
            <person name="Hoffmeister D."/>
            <person name="Hogberg N."/>
            <person name="James T.Y."/>
            <person name="Karlsson M."/>
            <person name="Kohler A."/>
            <person name="Kues U."/>
            <person name="Lee Y.H."/>
            <person name="Lin Y.C."/>
            <person name="Lind M."/>
            <person name="Lindquist E."/>
            <person name="Lombard V."/>
            <person name="Lucas S."/>
            <person name="Lunden K."/>
            <person name="Morin E."/>
            <person name="Murat C."/>
            <person name="Park J."/>
            <person name="Raffaello T."/>
            <person name="Rouze P."/>
            <person name="Salamov A."/>
            <person name="Schmutz J."/>
            <person name="Solheim H."/>
            <person name="Stahlberg J."/>
            <person name="Velez H."/>
            <person name="de Vries R.P."/>
            <person name="Wiebenga A."/>
            <person name="Woodward S."/>
            <person name="Yakovlev I."/>
            <person name="Garbelotto M."/>
            <person name="Martin F."/>
            <person name="Grigoriev I.V."/>
            <person name="Stenlid J."/>
        </authorList>
    </citation>
    <scope>NUCLEOTIDE SEQUENCE [LARGE SCALE GENOMIC DNA]</scope>
    <source>
        <strain evidence="2 3">TC 32-1</strain>
    </source>
</reference>
<dbReference type="AlphaFoldDB" id="W4JTG1"/>
<organism evidence="2 3">
    <name type="scientific">Heterobasidion irregulare (strain TC 32-1)</name>
    <dbReference type="NCBI Taxonomy" id="747525"/>
    <lineage>
        <taxon>Eukaryota</taxon>
        <taxon>Fungi</taxon>
        <taxon>Dikarya</taxon>
        <taxon>Basidiomycota</taxon>
        <taxon>Agaricomycotina</taxon>
        <taxon>Agaricomycetes</taxon>
        <taxon>Russulales</taxon>
        <taxon>Bondarzewiaceae</taxon>
        <taxon>Heterobasidion</taxon>
        <taxon>Heterobasidion annosum species complex</taxon>
    </lineage>
</organism>
<evidence type="ECO:0000256" key="1">
    <source>
        <dbReference type="SAM" id="MobiDB-lite"/>
    </source>
</evidence>
<dbReference type="InParanoid" id="W4JTG1"/>
<feature type="compositionally biased region" description="Basic and acidic residues" evidence="1">
    <location>
        <begin position="103"/>
        <end position="114"/>
    </location>
</feature>
<dbReference type="GeneID" id="20676606"/>
<feature type="compositionally biased region" description="Acidic residues" evidence="1">
    <location>
        <begin position="28"/>
        <end position="44"/>
    </location>
</feature>
<evidence type="ECO:0000313" key="3">
    <source>
        <dbReference type="Proteomes" id="UP000030671"/>
    </source>
</evidence>
<accession>W4JTG1</accession>